<feature type="region of interest" description="Disordered" evidence="4">
    <location>
        <begin position="239"/>
        <end position="316"/>
    </location>
</feature>
<evidence type="ECO:0000313" key="6">
    <source>
        <dbReference type="EMBL" id="OEU20834.1"/>
    </source>
</evidence>
<dbReference type="OrthoDB" id="1742084at2759"/>
<keyword evidence="1 2" id="KW-0103">Bromodomain</keyword>
<sequence>MSSPTGADDATKKRPRSTTPTNNSSGSKDEISSKKQKKKKKTQTDINDDYADEISRASSPELLPLLSSSLYRMTNGLPRRELNLIVSEAQACEDALEQELKLLRGALRIEKQEREKAKATITDDVATTSTTDNTMSDKSVTDKKAEEKEKVAEKSSQASTSTTAITTATKSSYNMYNNDSAVDTMIDSEITPTDAHWTLSALLGRLRHELTTPLPPGSQLPAYREKAGLQQLVNSVGLSYSSSSTTSSSSKEKRTTSNATAPPPAAEATISTTATMTDSTAADASSTTENSTDGKISGRSTPNINNNDDNTSNTLELPQYKRLTVLLEHPEFVREQDNTDKLLAIWKKLSTHRSTLVFRRPVNPKEAPGYSDRIRFPIDLSLIRKLIVSKNIKNYHGILQRVHLIAHNCVKYNGRESDYALVTREFESVATEYIFTAVTSPVPVPSPLVVPMPPPLVAPTTTTTTTTTSSGSTDIEPKENITKVSSAVESLNTTHTV</sequence>
<accession>A0A1E7FRU5</accession>
<evidence type="ECO:0000313" key="7">
    <source>
        <dbReference type="Proteomes" id="UP000095751"/>
    </source>
</evidence>
<dbReference type="AlphaFoldDB" id="A0A1E7FRU5"/>
<keyword evidence="6" id="KW-0808">Transferase</keyword>
<feature type="compositionally biased region" description="Low complexity" evidence="4">
    <location>
        <begin position="154"/>
        <end position="163"/>
    </location>
</feature>
<dbReference type="GO" id="GO:0016740">
    <property type="term" value="F:transferase activity"/>
    <property type="evidence" value="ECO:0007669"/>
    <property type="project" value="UniProtKB-KW"/>
</dbReference>
<keyword evidence="7" id="KW-1185">Reference proteome</keyword>
<feature type="domain" description="Bromo" evidence="5">
    <location>
        <begin position="350"/>
        <end position="420"/>
    </location>
</feature>
<reference evidence="6 7" key="1">
    <citation type="submission" date="2016-09" db="EMBL/GenBank/DDBJ databases">
        <title>Extensive genetic diversity and differential bi-allelic expression allows diatom success in the polar Southern Ocean.</title>
        <authorList>
            <consortium name="DOE Joint Genome Institute"/>
            <person name="Mock T."/>
            <person name="Otillar R.P."/>
            <person name="Strauss J."/>
            <person name="Dupont C."/>
            <person name="Frickenhaus S."/>
            <person name="Maumus F."/>
            <person name="Mcmullan M."/>
            <person name="Sanges R."/>
            <person name="Schmutz J."/>
            <person name="Toseland A."/>
            <person name="Valas R."/>
            <person name="Veluchamy A."/>
            <person name="Ward B.J."/>
            <person name="Allen A."/>
            <person name="Barry K."/>
            <person name="Falciatore A."/>
            <person name="Ferrante M."/>
            <person name="Fortunato A.E."/>
            <person name="Gloeckner G."/>
            <person name="Gruber A."/>
            <person name="Hipkin R."/>
            <person name="Janech M."/>
            <person name="Kroth P."/>
            <person name="Leese F."/>
            <person name="Lindquist E."/>
            <person name="Lyon B.R."/>
            <person name="Martin J."/>
            <person name="Mayer C."/>
            <person name="Parker M."/>
            <person name="Quesneville H."/>
            <person name="Raymond J."/>
            <person name="Uhlig C."/>
            <person name="Valentin K.U."/>
            <person name="Worden A.Z."/>
            <person name="Armbrust E.V."/>
            <person name="Bowler C."/>
            <person name="Green B."/>
            <person name="Moulton V."/>
            <person name="Van Oosterhout C."/>
            <person name="Grigoriev I."/>
        </authorList>
    </citation>
    <scope>NUCLEOTIDE SEQUENCE [LARGE SCALE GENOMIC DNA]</scope>
    <source>
        <strain evidence="6 7">CCMP1102</strain>
    </source>
</reference>
<evidence type="ECO:0000259" key="5">
    <source>
        <dbReference type="PROSITE" id="PS50014"/>
    </source>
</evidence>
<keyword evidence="3" id="KW-0175">Coiled coil</keyword>
<feature type="compositionally biased region" description="Polar residues" evidence="4">
    <location>
        <begin position="17"/>
        <end position="26"/>
    </location>
</feature>
<dbReference type="EMBL" id="KV784354">
    <property type="protein sequence ID" value="OEU20834.1"/>
    <property type="molecule type" value="Genomic_DNA"/>
</dbReference>
<organism evidence="6 7">
    <name type="scientific">Fragilariopsis cylindrus CCMP1102</name>
    <dbReference type="NCBI Taxonomy" id="635003"/>
    <lineage>
        <taxon>Eukaryota</taxon>
        <taxon>Sar</taxon>
        <taxon>Stramenopiles</taxon>
        <taxon>Ochrophyta</taxon>
        <taxon>Bacillariophyta</taxon>
        <taxon>Bacillariophyceae</taxon>
        <taxon>Bacillariophycidae</taxon>
        <taxon>Bacillariales</taxon>
        <taxon>Bacillariaceae</taxon>
        <taxon>Fragilariopsis</taxon>
    </lineage>
</organism>
<dbReference type="GO" id="GO:0035267">
    <property type="term" value="C:NuA4 histone acetyltransferase complex"/>
    <property type="evidence" value="ECO:0007669"/>
    <property type="project" value="TreeGrafter"/>
</dbReference>
<dbReference type="PANTHER" id="PTHR15398:SF4">
    <property type="entry name" value="BROMODOMAIN-CONTAINING PROTEIN 8 ISOFORM X1"/>
    <property type="match status" value="1"/>
</dbReference>
<dbReference type="Proteomes" id="UP000095751">
    <property type="component" value="Unassembled WGS sequence"/>
</dbReference>
<dbReference type="InterPro" id="IPR036427">
    <property type="entry name" value="Bromodomain-like_sf"/>
</dbReference>
<feature type="compositionally biased region" description="Low complexity" evidence="4">
    <location>
        <begin position="239"/>
        <end position="249"/>
    </location>
</feature>
<feature type="compositionally biased region" description="Low complexity" evidence="4">
    <location>
        <begin position="256"/>
        <end position="293"/>
    </location>
</feature>
<evidence type="ECO:0000256" key="4">
    <source>
        <dbReference type="SAM" id="MobiDB-lite"/>
    </source>
</evidence>
<proteinExistence type="predicted"/>
<feature type="compositionally biased region" description="Low complexity" evidence="4">
    <location>
        <begin position="128"/>
        <end position="138"/>
    </location>
</feature>
<dbReference type="InParanoid" id="A0A1E7FRU5"/>
<dbReference type="PROSITE" id="PS50014">
    <property type="entry name" value="BROMODOMAIN_2"/>
    <property type="match status" value="1"/>
</dbReference>
<dbReference type="SMART" id="SM00297">
    <property type="entry name" value="BROMO"/>
    <property type="match status" value="1"/>
</dbReference>
<dbReference type="KEGG" id="fcy:FRACYDRAFT_234466"/>
<dbReference type="InterPro" id="IPR001487">
    <property type="entry name" value="Bromodomain"/>
</dbReference>
<dbReference type="Gene3D" id="1.20.920.10">
    <property type="entry name" value="Bromodomain-like"/>
    <property type="match status" value="1"/>
</dbReference>
<name>A0A1E7FRU5_9STRA</name>
<dbReference type="PANTHER" id="PTHR15398">
    <property type="entry name" value="BROMODOMAIN-CONTAINING PROTEIN 8"/>
    <property type="match status" value="1"/>
</dbReference>
<protein>
    <submittedName>
        <fullName evidence="6">Putative glucosyltransferase</fullName>
    </submittedName>
</protein>
<evidence type="ECO:0000256" key="1">
    <source>
        <dbReference type="ARBA" id="ARBA00023117"/>
    </source>
</evidence>
<dbReference type="Pfam" id="PF00439">
    <property type="entry name" value="Bromodomain"/>
    <property type="match status" value="1"/>
</dbReference>
<feature type="compositionally biased region" description="Low complexity" evidence="4">
    <location>
        <begin position="300"/>
        <end position="314"/>
    </location>
</feature>
<feature type="region of interest" description="Disordered" evidence="4">
    <location>
        <begin position="1"/>
        <end position="58"/>
    </location>
</feature>
<gene>
    <name evidence="6" type="primary">GT1</name>
    <name evidence="6" type="ORF">FRACYDRAFT_234466</name>
</gene>
<dbReference type="SUPFAM" id="SSF47370">
    <property type="entry name" value="Bromodomain"/>
    <property type="match status" value="1"/>
</dbReference>
<feature type="compositionally biased region" description="Basic and acidic residues" evidence="4">
    <location>
        <begin position="139"/>
        <end position="153"/>
    </location>
</feature>
<evidence type="ECO:0000256" key="3">
    <source>
        <dbReference type="SAM" id="Coils"/>
    </source>
</evidence>
<feature type="region of interest" description="Disordered" evidence="4">
    <location>
        <begin position="128"/>
        <end position="163"/>
    </location>
</feature>
<dbReference type="PRINTS" id="PR00503">
    <property type="entry name" value="BROMODOMAIN"/>
</dbReference>
<evidence type="ECO:0000256" key="2">
    <source>
        <dbReference type="PROSITE-ProRule" id="PRU00035"/>
    </source>
</evidence>
<dbReference type="CDD" id="cd04369">
    <property type="entry name" value="Bromodomain"/>
    <property type="match status" value="1"/>
</dbReference>
<feature type="coiled-coil region" evidence="3">
    <location>
        <begin position="93"/>
        <end position="120"/>
    </location>
</feature>